<evidence type="ECO:0000259" key="6">
    <source>
        <dbReference type="Pfam" id="PF17846"/>
    </source>
</evidence>
<evidence type="ECO:0000256" key="4">
    <source>
        <dbReference type="ARBA" id="ARBA00038299"/>
    </source>
</evidence>
<dbReference type="InterPro" id="IPR041412">
    <property type="entry name" value="Xrn1_helical"/>
</dbReference>
<dbReference type="Gene3D" id="1.25.40.1050">
    <property type="match status" value="1"/>
</dbReference>
<name>A0A3G4ZVB6_9VIRU</name>
<reference evidence="7" key="1">
    <citation type="submission" date="2018-10" db="EMBL/GenBank/DDBJ databases">
        <title>Hidden diversity of soil giant viruses.</title>
        <authorList>
            <person name="Schulz F."/>
            <person name="Alteio L."/>
            <person name="Goudeau D."/>
            <person name="Ryan E.M."/>
            <person name="Malmstrom R.R."/>
            <person name="Blanchard J."/>
            <person name="Woyke T."/>
        </authorList>
    </citation>
    <scope>NUCLEOTIDE SEQUENCE</scope>
    <source>
        <strain evidence="7">EDV1</strain>
    </source>
</reference>
<evidence type="ECO:0000256" key="3">
    <source>
        <dbReference type="ARBA" id="ARBA00022839"/>
    </source>
</evidence>
<gene>
    <name evidence="7" type="ORF">Edafosvirus8_24</name>
</gene>
<dbReference type="GO" id="GO:0004534">
    <property type="term" value="F:5'-3' RNA exonuclease activity"/>
    <property type="evidence" value="ECO:0007669"/>
    <property type="project" value="TreeGrafter"/>
</dbReference>
<feature type="domain" description="Xrn1 helical" evidence="6">
    <location>
        <begin position="292"/>
        <end position="376"/>
    </location>
</feature>
<dbReference type="InterPro" id="IPR004859">
    <property type="entry name" value="Xrn1_N"/>
</dbReference>
<dbReference type="EMBL" id="MK072073">
    <property type="protein sequence ID" value="AYV78274.1"/>
    <property type="molecule type" value="Genomic_DNA"/>
</dbReference>
<comment type="similarity">
    <text evidence="4">Belongs to the 5'-3' exonuclease family.</text>
</comment>
<sequence>MGLPGFFAWLLKQYKESNIIIPNLEKQCDILYLDANCLFHPQCYKVLELCKSMKDIEKLEKLMFMRIINYIDYLIGYTNPQKEVVISVDGVAPMAKINQQRKRRYRSIDDTIIKNKIKEKHDIEIENNIWNNTCITPGTVFMEKLHKEIIQHIEKKNKKGKIIYTYLSYHVPGEGEHKILKYIKSKTQEDEIHVIYGLDADLIFLSLASQKNNIYLLREAAQLSQIHAENLDDNKGINKRDPILDVAEELKYVSIDKTKRCLGEQLELNIQKRTNGNIIDSITDHNLIQFSNDFIFICYFLGNDFLPHLPSIDIKKYGLDMIIECYVDTYLTTKCHIIEKIKPKITINMIFLQYFLTALAEIENDYFINIIPEMDNYLKRKKCYANDDYSIELWKLENMKLNKVKDTIQLGSDSPEQWKFRYYEHYFGIAEHQQEHIDELCYMYLEGIAWVTKYYFEGCPSWEWQYIFTHTPFLSDIVEYLKKNKKFDINNIKFNISKPLDPCVQLLAVLPPGCNKLLPNSYQYLVTSPKSPIIDMFPSKIELDMMNKDMFWQCVPMIPPLDIKRILKTVNKLVLTESEKIRNIITDNI</sequence>
<dbReference type="Gene3D" id="3.40.50.12390">
    <property type="match status" value="1"/>
</dbReference>
<feature type="domain" description="Xrn1 helical" evidence="6">
    <location>
        <begin position="397"/>
        <end position="586"/>
    </location>
</feature>
<dbReference type="PANTHER" id="PTHR12341">
    <property type="entry name" value="5'-&gt;3' EXORIBONUCLEASE"/>
    <property type="match status" value="1"/>
</dbReference>
<dbReference type="Pfam" id="PF17846">
    <property type="entry name" value="XRN_M"/>
    <property type="match status" value="2"/>
</dbReference>
<accession>A0A3G4ZVB6</accession>
<organism evidence="7">
    <name type="scientific">Edafosvirus sp</name>
    <dbReference type="NCBI Taxonomy" id="2487765"/>
    <lineage>
        <taxon>Viruses</taxon>
        <taxon>Varidnaviria</taxon>
        <taxon>Bamfordvirae</taxon>
        <taxon>Nucleocytoviricota</taxon>
        <taxon>Megaviricetes</taxon>
        <taxon>Imitervirales</taxon>
        <taxon>Mimiviridae</taxon>
        <taxon>Klosneuvirinae</taxon>
    </lineage>
</organism>
<dbReference type="PANTHER" id="PTHR12341:SF7">
    <property type="entry name" value="5'-3' EXORIBONUCLEASE 1"/>
    <property type="match status" value="1"/>
</dbReference>
<protein>
    <submittedName>
        <fullName evidence="7">XRN 5'-3' exonuclease</fullName>
    </submittedName>
</protein>
<dbReference type="Pfam" id="PF03159">
    <property type="entry name" value="XRN_N"/>
    <property type="match status" value="1"/>
</dbReference>
<evidence type="ECO:0000313" key="7">
    <source>
        <dbReference type="EMBL" id="AYV78274.1"/>
    </source>
</evidence>
<dbReference type="GO" id="GO:0000956">
    <property type="term" value="P:nuclear-transcribed mRNA catabolic process"/>
    <property type="evidence" value="ECO:0007669"/>
    <property type="project" value="TreeGrafter"/>
</dbReference>
<dbReference type="GO" id="GO:0003723">
    <property type="term" value="F:RNA binding"/>
    <property type="evidence" value="ECO:0007669"/>
    <property type="project" value="TreeGrafter"/>
</dbReference>
<evidence type="ECO:0000259" key="5">
    <source>
        <dbReference type="Pfam" id="PF03159"/>
    </source>
</evidence>
<dbReference type="CDD" id="cd18673">
    <property type="entry name" value="PIN_XRN1-2-like"/>
    <property type="match status" value="1"/>
</dbReference>
<dbReference type="InterPro" id="IPR027073">
    <property type="entry name" value="5_3_exoribonuclease"/>
</dbReference>
<evidence type="ECO:0000256" key="2">
    <source>
        <dbReference type="ARBA" id="ARBA00022801"/>
    </source>
</evidence>
<evidence type="ECO:0000256" key="1">
    <source>
        <dbReference type="ARBA" id="ARBA00022722"/>
    </source>
</evidence>
<feature type="domain" description="Xrn1 N-terminal" evidence="5">
    <location>
        <begin position="1"/>
        <end position="219"/>
    </location>
</feature>
<proteinExistence type="inferred from homology"/>
<keyword evidence="2" id="KW-0378">Hydrolase</keyword>
<keyword evidence="3 7" id="KW-0269">Exonuclease</keyword>
<keyword evidence="1" id="KW-0540">Nuclease</keyword>